<dbReference type="Proteomes" id="UP000215596">
    <property type="component" value="Unassembled WGS sequence"/>
</dbReference>
<evidence type="ECO:0000313" key="1">
    <source>
        <dbReference type="EMBL" id="PAD72397.1"/>
    </source>
</evidence>
<reference evidence="1 2" key="1">
    <citation type="submission" date="2017-07" db="EMBL/GenBank/DDBJ databases">
        <title>Isolation and whole genome analysis of endospore-forming bacteria from heroin.</title>
        <authorList>
            <person name="Kalinowski J."/>
            <person name="Ahrens B."/>
            <person name="Al-Dilaimi A."/>
            <person name="Winkler A."/>
            <person name="Wibberg D."/>
            <person name="Schleenbecker U."/>
            <person name="Ruckert C."/>
            <person name="Wolfel R."/>
            <person name="Grass G."/>
        </authorList>
    </citation>
    <scope>NUCLEOTIDE SEQUENCE [LARGE SCALE GENOMIC DNA]</scope>
    <source>
        <strain evidence="1 2">7537-G1</strain>
    </source>
</reference>
<organism evidence="1 2">
    <name type="scientific">Paenibacillus campinasensis</name>
    <dbReference type="NCBI Taxonomy" id="66347"/>
    <lineage>
        <taxon>Bacteria</taxon>
        <taxon>Bacillati</taxon>
        <taxon>Bacillota</taxon>
        <taxon>Bacilli</taxon>
        <taxon>Bacillales</taxon>
        <taxon>Paenibacillaceae</taxon>
        <taxon>Paenibacillus</taxon>
    </lineage>
</organism>
<dbReference type="EMBL" id="NPBY01000079">
    <property type="protein sequence ID" value="PAD72397.1"/>
    <property type="molecule type" value="Genomic_DNA"/>
</dbReference>
<dbReference type="AlphaFoldDB" id="A0A268EGX4"/>
<comment type="caution">
    <text evidence="1">The sequence shown here is derived from an EMBL/GenBank/DDBJ whole genome shotgun (WGS) entry which is preliminary data.</text>
</comment>
<evidence type="ECO:0000313" key="2">
    <source>
        <dbReference type="Proteomes" id="UP000215596"/>
    </source>
</evidence>
<gene>
    <name evidence="1" type="ORF">CHH67_22410</name>
</gene>
<proteinExistence type="predicted"/>
<sequence length="113" mass="13106">MGVKLSKFPVTAPSGRQYEVTIKRSYAGLVDLYRLNFRVYRHELRRKLFGGTRLACVLVQEKSYWETTVEDVFPIVQKLIRDVEAQVTRKETREASYVAFDAWDGKITEVSAE</sequence>
<accession>A0A268EGX4</accession>
<name>A0A268EGX4_9BACL</name>
<dbReference type="OrthoDB" id="195330at44249"/>
<protein>
    <submittedName>
        <fullName evidence="1">Uncharacterized protein</fullName>
    </submittedName>
</protein>